<feature type="chain" id="PRO_5046419648" evidence="5">
    <location>
        <begin position="28"/>
        <end position="1005"/>
    </location>
</feature>
<evidence type="ECO:0000256" key="5">
    <source>
        <dbReference type="SAM" id="SignalP"/>
    </source>
</evidence>
<dbReference type="SUPFAM" id="SSF56935">
    <property type="entry name" value="Porins"/>
    <property type="match status" value="1"/>
</dbReference>
<comment type="similarity">
    <text evidence="4">Belongs to the TonB-dependent receptor family.</text>
</comment>
<dbReference type="Proteomes" id="UP000619761">
    <property type="component" value="Unassembled WGS sequence"/>
</dbReference>
<dbReference type="InterPro" id="IPR012910">
    <property type="entry name" value="Plug_dom"/>
</dbReference>
<evidence type="ECO:0000259" key="7">
    <source>
        <dbReference type="Pfam" id="PF07715"/>
    </source>
</evidence>
<sequence>MNKSKVHNRMFHLSVLSLSVIAAMTQAAESTPETEEIVITGYKGSLQSATNAKRESTALVESVFAEDIGKFADSNIAEAINRMPGVQINRDPFGEGVNVSVRGLGTSFTKVLLNGSQIAVATSGTIDTQNQNREVDLNLFPTELFTRFDIQKTPTASMLEGGISGIVNIRAARPFDYKEDGFRANLSAQDVYTELQSTHSPKISASTSWRNDEFGVLLGFSHVDKKLAANGYETIGYSNLNTSHKICGTTPGASQTLATTGGCNPSGSNNWLLAGLDQTATSPNFGNGKVPVNSGAGLVDGTIIDQAFLLAKNPGLNITQISEALMPRLGRQAYMSGTDGRTTGLASFEYRPNDQTKFYLDVMSTNVKKDVERLAMTMVGRNGSMIPLNMTLDEHNVVQSGTFANVQFFQEARPYKESAQFYNINPGAHFEFGDAHTLDIQANSSRSDWFREAPTVMVATQLNKGIYVNYTNGEVPTFDVKDANGKVDFNNPELGWGWNGGRLNISNEKRHTETDGAHADYRFGDDDNNIKFGLAYDKASRKIAGSDNSGRWEDVVCRDGLDASGNSPATGRKACNGLNPNSRVPLSQLSSYLAKGPGFITVQFDKFKEATNYFNLRDSAPEGGGSSTGASTALMEETTQGAYLEFNTMTEVVGHEMHFNVGGRYIDTDQTISGPVTIAAQPATATTPAIPEKRFYVAAPVNYNFLLPSFNATFKATDDIVLRFAASRTMTRPNPSAMLPGTNFSDPSAQNASYGNPGLSPYLSTNIDFGGEWYTGDEGYVGATFFGKQMTGFTVSNTFNVPFSQLLVGIGSTETIPFNSIGESRQAAINARGGPDVAPILVSQQVNAPGNLEIEGAELTWVQPLDFLFNGFGFNANYTHIYQRGEGAGAPAKAIGVSPETYNFTAYWEDFGASVRLTYVWNDKQTSSGPNQNGVLGAELMTDARGQLDLSTSYEFADVMGKPKVSFSVSNITNEPLRMTFAYDSATYSSFKTGYIATLGVNASF</sequence>
<feature type="domain" description="TonB-dependent receptor-like beta-barrel" evidence="6">
    <location>
        <begin position="480"/>
        <end position="972"/>
    </location>
</feature>
<keyword evidence="5" id="KW-0732">Signal</keyword>
<gene>
    <name evidence="8" type="primary">cirA</name>
    <name evidence="8" type="ORF">GCM10011613_24090</name>
</gene>
<dbReference type="InterPro" id="IPR036942">
    <property type="entry name" value="Beta-barrel_TonB_sf"/>
</dbReference>
<keyword evidence="4" id="KW-0798">TonB box</keyword>
<dbReference type="InterPro" id="IPR010104">
    <property type="entry name" value="TonB_rcpt_bac"/>
</dbReference>
<evidence type="ECO:0000259" key="6">
    <source>
        <dbReference type="Pfam" id="PF00593"/>
    </source>
</evidence>
<dbReference type="Gene3D" id="2.170.130.10">
    <property type="entry name" value="TonB-dependent receptor, plug domain"/>
    <property type="match status" value="1"/>
</dbReference>
<feature type="signal peptide" evidence="5">
    <location>
        <begin position="1"/>
        <end position="27"/>
    </location>
</feature>
<dbReference type="PANTHER" id="PTHR40980:SF3">
    <property type="entry name" value="TONB-DEPENDENT RECEPTOR-LIKE BETA-BARREL DOMAIN-CONTAINING PROTEIN"/>
    <property type="match status" value="1"/>
</dbReference>
<reference evidence="9" key="1">
    <citation type="journal article" date="2019" name="Int. J. Syst. Evol. Microbiol.">
        <title>The Global Catalogue of Microorganisms (GCM) 10K type strain sequencing project: providing services to taxonomists for standard genome sequencing and annotation.</title>
        <authorList>
            <consortium name="The Broad Institute Genomics Platform"/>
            <consortium name="The Broad Institute Genome Sequencing Center for Infectious Disease"/>
            <person name="Wu L."/>
            <person name="Ma J."/>
        </authorList>
    </citation>
    <scope>NUCLEOTIDE SEQUENCE [LARGE SCALE GENOMIC DNA]</scope>
    <source>
        <strain evidence="9">KCTC 32239</strain>
    </source>
</reference>
<dbReference type="Pfam" id="PF07715">
    <property type="entry name" value="Plug"/>
    <property type="match status" value="1"/>
</dbReference>
<dbReference type="EMBL" id="BMYZ01000002">
    <property type="protein sequence ID" value="GGY78577.1"/>
    <property type="molecule type" value="Genomic_DNA"/>
</dbReference>
<evidence type="ECO:0000256" key="2">
    <source>
        <dbReference type="ARBA" id="ARBA00023136"/>
    </source>
</evidence>
<protein>
    <submittedName>
        <fullName evidence="8">TonB-dependent receptor</fullName>
    </submittedName>
</protein>
<comment type="caution">
    <text evidence="8">The sequence shown here is derived from an EMBL/GenBank/DDBJ whole genome shotgun (WGS) entry which is preliminary data.</text>
</comment>
<keyword evidence="9" id="KW-1185">Reference proteome</keyword>
<proteinExistence type="inferred from homology"/>
<feature type="domain" description="TonB-dependent receptor plug" evidence="7">
    <location>
        <begin position="53"/>
        <end position="163"/>
    </location>
</feature>
<organism evidence="8 9">
    <name type="scientific">Cellvibrio zantedeschiae</name>
    <dbReference type="NCBI Taxonomy" id="1237077"/>
    <lineage>
        <taxon>Bacteria</taxon>
        <taxon>Pseudomonadati</taxon>
        <taxon>Pseudomonadota</taxon>
        <taxon>Gammaproteobacteria</taxon>
        <taxon>Cellvibrionales</taxon>
        <taxon>Cellvibrionaceae</taxon>
        <taxon>Cellvibrio</taxon>
    </lineage>
</organism>
<dbReference type="NCBIfam" id="TIGR01782">
    <property type="entry name" value="TonB-Xanth-Caul"/>
    <property type="match status" value="1"/>
</dbReference>
<evidence type="ECO:0000256" key="4">
    <source>
        <dbReference type="RuleBase" id="RU003357"/>
    </source>
</evidence>
<evidence type="ECO:0000313" key="9">
    <source>
        <dbReference type="Proteomes" id="UP000619761"/>
    </source>
</evidence>
<evidence type="ECO:0000256" key="3">
    <source>
        <dbReference type="ARBA" id="ARBA00023237"/>
    </source>
</evidence>
<keyword evidence="2 4" id="KW-0472">Membrane</keyword>
<comment type="subcellular location">
    <subcellularLocation>
        <location evidence="1 4">Cell outer membrane</location>
    </subcellularLocation>
</comment>
<accession>A0ABQ3B468</accession>
<dbReference type="InterPro" id="IPR000531">
    <property type="entry name" value="Beta-barrel_TonB"/>
</dbReference>
<dbReference type="Gene3D" id="2.40.170.20">
    <property type="entry name" value="TonB-dependent receptor, beta-barrel domain"/>
    <property type="match status" value="1"/>
</dbReference>
<keyword evidence="8" id="KW-0675">Receptor</keyword>
<dbReference type="RefSeq" id="WP_189418947.1">
    <property type="nucleotide sequence ID" value="NZ_BMYZ01000002.1"/>
</dbReference>
<evidence type="ECO:0000313" key="8">
    <source>
        <dbReference type="EMBL" id="GGY78577.1"/>
    </source>
</evidence>
<evidence type="ECO:0000256" key="1">
    <source>
        <dbReference type="ARBA" id="ARBA00004442"/>
    </source>
</evidence>
<dbReference type="InterPro" id="IPR037066">
    <property type="entry name" value="Plug_dom_sf"/>
</dbReference>
<dbReference type="Pfam" id="PF00593">
    <property type="entry name" value="TonB_dep_Rec_b-barrel"/>
    <property type="match status" value="1"/>
</dbReference>
<name>A0ABQ3B468_9GAMM</name>
<dbReference type="PANTHER" id="PTHR40980">
    <property type="entry name" value="PLUG DOMAIN-CONTAINING PROTEIN"/>
    <property type="match status" value="1"/>
</dbReference>
<keyword evidence="3" id="KW-0998">Cell outer membrane</keyword>